<protein>
    <submittedName>
        <fullName evidence="1">Uncharacterized protein</fullName>
    </submittedName>
</protein>
<dbReference type="RefSeq" id="WP_050916630.1">
    <property type="nucleotide sequence ID" value="NZ_JAYDBU010000005.1"/>
</dbReference>
<evidence type="ECO:0000313" key="1">
    <source>
        <dbReference type="EMBL" id="TXX67135.1"/>
    </source>
</evidence>
<proteinExistence type="predicted"/>
<dbReference type="AlphaFoldDB" id="A0ABD7SSN5"/>
<organism evidence="1 2">
    <name type="scientific">Vibrio cholerae</name>
    <dbReference type="NCBI Taxonomy" id="666"/>
    <lineage>
        <taxon>Bacteria</taxon>
        <taxon>Pseudomonadati</taxon>
        <taxon>Pseudomonadota</taxon>
        <taxon>Gammaproteobacteria</taxon>
        <taxon>Vibrionales</taxon>
        <taxon>Vibrionaceae</taxon>
        <taxon>Vibrio</taxon>
    </lineage>
</organism>
<comment type="caution">
    <text evidence="1">The sequence shown here is derived from an EMBL/GenBank/DDBJ whole genome shotgun (WGS) entry which is preliminary data.</text>
</comment>
<dbReference type="Proteomes" id="UP000323819">
    <property type="component" value="Unassembled WGS sequence"/>
</dbReference>
<gene>
    <name evidence="1" type="ORF">FXF03_00790</name>
</gene>
<reference evidence="1 2" key="1">
    <citation type="submission" date="2019-06" db="EMBL/GenBank/DDBJ databases">
        <title>Vibrio cholerae phylogeny based on whole-genome sequencing reveals genetic diversity and population strucutre.</title>
        <authorList>
            <person name="Zhiqiu Y."/>
            <person name="Bin L."/>
            <person name="Lingyan J."/>
        </authorList>
    </citation>
    <scope>NUCLEOTIDE SEQUENCE [LARGE SCALE GENOMIC DNA]</scope>
    <source>
        <strain evidence="1 2">N2814</strain>
    </source>
</reference>
<sequence length="72" mass="8010">MDEVRLNGFYDVTIPNSEPIEVQLLAVLDSQFLVIFASDIDKPFRPTVACSHIEDGCGIWSVANGTAYVHKR</sequence>
<dbReference type="EMBL" id="VSIJ01000005">
    <property type="protein sequence ID" value="TXX67135.1"/>
    <property type="molecule type" value="Genomic_DNA"/>
</dbReference>
<accession>A0ABD7SSN5</accession>
<name>A0ABD7SSN5_VIBCL</name>
<evidence type="ECO:0000313" key="2">
    <source>
        <dbReference type="Proteomes" id="UP000323819"/>
    </source>
</evidence>